<evidence type="ECO:0000256" key="4">
    <source>
        <dbReference type="ARBA" id="ARBA00022694"/>
    </source>
</evidence>
<dbReference type="InterPro" id="IPR015221">
    <property type="entry name" value="Urm1"/>
</dbReference>
<dbReference type="GO" id="GO:0032447">
    <property type="term" value="P:protein urmylation"/>
    <property type="evidence" value="ECO:0007669"/>
    <property type="project" value="UniProtKB-UniRule"/>
</dbReference>
<reference evidence="9" key="1">
    <citation type="submission" date="2025-08" db="UniProtKB">
        <authorList>
            <consortium name="RefSeq"/>
        </authorList>
    </citation>
    <scope>IDENTIFICATION</scope>
    <source>
        <tissue evidence="9">Silk gland</tissue>
    </source>
</reference>
<keyword evidence="2 6" id="KW-0963">Cytoplasm</keyword>
<dbReference type="HAMAP" id="MF_03048">
    <property type="entry name" value="Urm1"/>
    <property type="match status" value="1"/>
</dbReference>
<evidence type="ECO:0000256" key="2">
    <source>
        <dbReference type="ARBA" id="ARBA00022490"/>
    </source>
</evidence>
<evidence type="ECO:0000313" key="9">
    <source>
        <dbReference type="RefSeq" id="XP_028032006.1"/>
    </source>
</evidence>
<dbReference type="Gene3D" id="3.10.20.30">
    <property type="match status" value="1"/>
</dbReference>
<dbReference type="UniPathway" id="UPA00988"/>
<dbReference type="CTD" id="81605"/>
<dbReference type="PANTHER" id="PTHR14986">
    <property type="entry name" value="RURM1 PROTEIN"/>
    <property type="match status" value="1"/>
</dbReference>
<dbReference type="OrthoDB" id="10248987at2759"/>
<feature type="modified residue" description="1-thioglycine" evidence="6">
    <location>
        <position position="109"/>
    </location>
</feature>
<comment type="pathway">
    <text evidence="6 7">tRNA modification; 5-methoxycarbonylmethyl-2-thiouridine-tRNA biosynthesis.</text>
</comment>
<keyword evidence="4 6" id="KW-0819">tRNA processing</keyword>
<keyword evidence="3 6" id="KW-1017">Isopeptide bond</keyword>
<organism evidence="8 9">
    <name type="scientific">Bombyx mandarina</name>
    <name type="common">Wild silk moth</name>
    <name type="synonym">Wild silkworm</name>
    <dbReference type="NCBI Taxonomy" id="7092"/>
    <lineage>
        <taxon>Eukaryota</taxon>
        <taxon>Metazoa</taxon>
        <taxon>Ecdysozoa</taxon>
        <taxon>Arthropoda</taxon>
        <taxon>Hexapoda</taxon>
        <taxon>Insecta</taxon>
        <taxon>Pterygota</taxon>
        <taxon>Neoptera</taxon>
        <taxon>Endopterygota</taxon>
        <taxon>Lepidoptera</taxon>
        <taxon>Glossata</taxon>
        <taxon>Ditrysia</taxon>
        <taxon>Bombycoidea</taxon>
        <taxon>Bombycidae</taxon>
        <taxon>Bombycinae</taxon>
        <taxon>Bombyx</taxon>
    </lineage>
</organism>
<dbReference type="CDD" id="cd01764">
    <property type="entry name" value="Ubl_Urm1"/>
    <property type="match status" value="1"/>
</dbReference>
<dbReference type="SUPFAM" id="SSF54285">
    <property type="entry name" value="MoaD/ThiS"/>
    <property type="match status" value="1"/>
</dbReference>
<dbReference type="InterPro" id="IPR012675">
    <property type="entry name" value="Beta-grasp_dom_sf"/>
</dbReference>
<dbReference type="PIRSF" id="PIRSF037379">
    <property type="entry name" value="Ubiquitin-related_modifier_1"/>
    <property type="match status" value="1"/>
</dbReference>
<dbReference type="Proteomes" id="UP000504629">
    <property type="component" value="Unplaced"/>
</dbReference>
<comment type="PTM">
    <text evidence="6">C-terminal thiocarboxylation occurs in 2 steps, it is first acyl-adenylated (-COAMP) via the hesA/moeB/thiF part of the MOCS3/UBA4 homolog, then thiocarboxylated (-COSH) via the rhodanese domain of the MOCS3/UBA4 homolog.</text>
</comment>
<feature type="cross-link" description="Glycyl lysine isopeptide (Gly-Lys) (interchain with K-? in acceptor proteins)" evidence="6">
    <location>
        <position position="109"/>
    </location>
</feature>
<dbReference type="FunFam" id="3.10.20.30:FF:000021">
    <property type="entry name" value="Ubiquitin-related modifier 1"/>
    <property type="match status" value="1"/>
</dbReference>
<evidence type="ECO:0000256" key="7">
    <source>
        <dbReference type="RuleBase" id="RU361182"/>
    </source>
</evidence>
<evidence type="ECO:0000313" key="8">
    <source>
        <dbReference type="Proteomes" id="UP000504629"/>
    </source>
</evidence>
<keyword evidence="8" id="KW-1185">Reference proteome</keyword>
<dbReference type="GO" id="GO:0005829">
    <property type="term" value="C:cytosol"/>
    <property type="evidence" value="ECO:0007669"/>
    <property type="project" value="UniProtKB-UniRule"/>
</dbReference>
<name>A0A6J2JQJ7_BOMMA</name>
<comment type="function">
    <text evidence="6">Acts as a sulfur carrier required for 2-thiolation of mcm(5)S(2)U at tRNA wobble positions of cytosolic tRNA(Lys), tRNA(Glu) and tRNA(Gln). Serves as sulfur donor in tRNA 2-thiolation reaction by being thiocarboxylated (-COSH) at its C-terminus by the MOCS3/UBA4 homolog. The sulfur is then transferred to tRNA to form 2-thiolation of mcm(5)S(2)U. Also acts as a ubiquitin-like protein (UBL) that is covalently conjugated via an isopeptide bond to lysine residues of target proteins. The thiocarboxylated form serves as substrate for conjugation and oxidative stress specifically induces the formation of UBL-protein conjugates.</text>
</comment>
<dbReference type="InterPro" id="IPR016155">
    <property type="entry name" value="Mopterin_synth/thiamin_S_b"/>
</dbReference>
<evidence type="ECO:0000256" key="3">
    <source>
        <dbReference type="ARBA" id="ARBA00022499"/>
    </source>
</evidence>
<evidence type="ECO:0000256" key="1">
    <source>
        <dbReference type="ARBA" id="ARBA00004496"/>
    </source>
</evidence>
<dbReference type="Pfam" id="PF09138">
    <property type="entry name" value="Urm1"/>
    <property type="match status" value="1"/>
</dbReference>
<keyword evidence="5 6" id="KW-0833">Ubl conjugation pathway</keyword>
<accession>A0A6J2JQJ7</accession>
<comment type="similarity">
    <text evidence="6 7">Belongs to the URM1 family.</text>
</comment>
<dbReference type="AlphaFoldDB" id="A0A6J2JQJ7"/>
<dbReference type="RefSeq" id="XP_028032006.1">
    <property type="nucleotide sequence ID" value="XM_028176205.1"/>
</dbReference>
<dbReference type="GO" id="GO:0002098">
    <property type="term" value="P:tRNA wobble uridine modification"/>
    <property type="evidence" value="ECO:0007669"/>
    <property type="project" value="UniProtKB-UniRule"/>
</dbReference>
<dbReference type="GO" id="GO:0034227">
    <property type="term" value="P:tRNA thio-modification"/>
    <property type="evidence" value="ECO:0007669"/>
    <property type="project" value="UniProtKB-UniRule"/>
</dbReference>
<evidence type="ECO:0000256" key="6">
    <source>
        <dbReference type="HAMAP-Rule" id="MF_03048"/>
    </source>
</evidence>
<sequence length="109" mass="12628">MAETLTVEVMFGGGAELLFNKVKRKEITLPSLKTFLPDSQNLNWTLKELLIWLKDNLLVEREELFLKDDSVRPGILVLINEEDWELHGQLNYELKENDKIMFISTLHGG</sequence>
<comment type="subcellular location">
    <subcellularLocation>
        <location evidence="1 6 7">Cytoplasm</location>
    </subcellularLocation>
</comment>
<protein>
    <recommendedName>
        <fullName evidence="6">Ubiquitin-related modifier 1 homolog</fullName>
    </recommendedName>
</protein>
<evidence type="ECO:0000256" key="5">
    <source>
        <dbReference type="ARBA" id="ARBA00022786"/>
    </source>
</evidence>
<dbReference type="GeneID" id="114244407"/>
<proteinExistence type="inferred from homology"/>
<dbReference type="KEGG" id="bman:114244407"/>
<gene>
    <name evidence="9" type="primary">LOC114244407</name>
</gene>